<feature type="transmembrane region" description="Helical" evidence="9">
    <location>
        <begin position="266"/>
        <end position="286"/>
    </location>
</feature>
<protein>
    <submittedName>
        <fullName evidence="10">Choline/carnitine/betaine transport</fullName>
    </submittedName>
</protein>
<dbReference type="InterPro" id="IPR000060">
    <property type="entry name" value="BCCT_transptr"/>
</dbReference>
<dbReference type="AlphaFoldDB" id="A0A1N7IRY2"/>
<evidence type="ECO:0000256" key="2">
    <source>
        <dbReference type="ARBA" id="ARBA00005658"/>
    </source>
</evidence>
<accession>A0A1N7IRY2</accession>
<dbReference type="GO" id="GO:0022857">
    <property type="term" value="F:transmembrane transporter activity"/>
    <property type="evidence" value="ECO:0007669"/>
    <property type="project" value="InterPro"/>
</dbReference>
<feature type="transmembrane region" description="Helical" evidence="9">
    <location>
        <begin position="149"/>
        <end position="167"/>
    </location>
</feature>
<feature type="transmembrane region" description="Helical" evidence="9">
    <location>
        <begin position="321"/>
        <end position="339"/>
    </location>
</feature>
<proteinExistence type="inferred from homology"/>
<dbReference type="Pfam" id="PF02028">
    <property type="entry name" value="BCCT"/>
    <property type="match status" value="1"/>
</dbReference>
<feature type="transmembrane region" description="Helical" evidence="9">
    <location>
        <begin position="53"/>
        <end position="71"/>
    </location>
</feature>
<feature type="transmembrane region" description="Helical" evidence="9">
    <location>
        <begin position="91"/>
        <end position="112"/>
    </location>
</feature>
<evidence type="ECO:0000256" key="7">
    <source>
        <dbReference type="ARBA" id="ARBA00023136"/>
    </source>
</evidence>
<evidence type="ECO:0000256" key="9">
    <source>
        <dbReference type="SAM" id="Phobius"/>
    </source>
</evidence>
<keyword evidence="3" id="KW-0813">Transport</keyword>
<organism evidence="10 11">
    <name type="scientific">Salimicrobium flavidum</name>
    <dbReference type="NCBI Taxonomy" id="570947"/>
    <lineage>
        <taxon>Bacteria</taxon>
        <taxon>Bacillati</taxon>
        <taxon>Bacillota</taxon>
        <taxon>Bacilli</taxon>
        <taxon>Bacillales</taxon>
        <taxon>Bacillaceae</taxon>
        <taxon>Salimicrobium</taxon>
    </lineage>
</organism>
<feature type="transmembrane region" description="Helical" evidence="9">
    <location>
        <begin position="474"/>
        <end position="497"/>
    </location>
</feature>
<dbReference type="RefSeq" id="WP_076556986.1">
    <property type="nucleotide sequence ID" value="NZ_FTOC01000002.1"/>
</dbReference>
<feature type="transmembrane region" description="Helical" evidence="9">
    <location>
        <begin position="351"/>
        <end position="374"/>
    </location>
</feature>
<dbReference type="PANTHER" id="PTHR30047:SF7">
    <property type="entry name" value="HIGH-AFFINITY CHOLINE TRANSPORT PROTEIN"/>
    <property type="match status" value="1"/>
</dbReference>
<feature type="transmembrane region" description="Helical" evidence="9">
    <location>
        <begin position="445"/>
        <end position="468"/>
    </location>
</feature>
<keyword evidence="11" id="KW-1185">Reference proteome</keyword>
<feature type="transmembrane region" description="Helical" evidence="9">
    <location>
        <begin position="198"/>
        <end position="216"/>
    </location>
</feature>
<dbReference type="EMBL" id="FTOC01000002">
    <property type="protein sequence ID" value="SIS39865.1"/>
    <property type="molecule type" value="Genomic_DNA"/>
</dbReference>
<feature type="region of interest" description="Disordered" evidence="8">
    <location>
        <begin position="512"/>
        <end position="537"/>
    </location>
</feature>
<keyword evidence="4" id="KW-1003">Cell membrane</keyword>
<comment type="subcellular location">
    <subcellularLocation>
        <location evidence="1">Cell membrane</location>
        <topology evidence="1">Multi-pass membrane protein</topology>
    </subcellularLocation>
</comment>
<name>A0A1N7IRY2_9BACI</name>
<dbReference type="STRING" id="570947.SAMN05421687_10273"/>
<evidence type="ECO:0000313" key="10">
    <source>
        <dbReference type="EMBL" id="SIS39865.1"/>
    </source>
</evidence>
<evidence type="ECO:0000256" key="3">
    <source>
        <dbReference type="ARBA" id="ARBA00022448"/>
    </source>
</evidence>
<evidence type="ECO:0000256" key="4">
    <source>
        <dbReference type="ARBA" id="ARBA00022475"/>
    </source>
</evidence>
<feature type="transmembrane region" description="Helical" evidence="9">
    <location>
        <begin position="236"/>
        <end position="254"/>
    </location>
</feature>
<evidence type="ECO:0000256" key="1">
    <source>
        <dbReference type="ARBA" id="ARBA00004651"/>
    </source>
</evidence>
<evidence type="ECO:0000256" key="8">
    <source>
        <dbReference type="SAM" id="MobiDB-lite"/>
    </source>
</evidence>
<evidence type="ECO:0000313" key="11">
    <source>
        <dbReference type="Proteomes" id="UP000187608"/>
    </source>
</evidence>
<keyword evidence="7 9" id="KW-0472">Membrane</keyword>
<dbReference type="GO" id="GO:0005886">
    <property type="term" value="C:plasma membrane"/>
    <property type="evidence" value="ECO:0007669"/>
    <property type="project" value="UniProtKB-SubCell"/>
</dbReference>
<keyword evidence="5 9" id="KW-0812">Transmembrane</keyword>
<evidence type="ECO:0000256" key="6">
    <source>
        <dbReference type="ARBA" id="ARBA00022989"/>
    </source>
</evidence>
<evidence type="ECO:0000256" key="5">
    <source>
        <dbReference type="ARBA" id="ARBA00022692"/>
    </source>
</evidence>
<gene>
    <name evidence="10" type="ORF">SAMN05421687_10273</name>
</gene>
<dbReference type="NCBIfam" id="TIGR00842">
    <property type="entry name" value="bcct"/>
    <property type="match status" value="1"/>
</dbReference>
<dbReference type="OrthoDB" id="9775735at2"/>
<keyword evidence="6 9" id="KW-1133">Transmembrane helix</keyword>
<dbReference type="Proteomes" id="UP000187608">
    <property type="component" value="Unassembled WGS sequence"/>
</dbReference>
<reference evidence="11" key="1">
    <citation type="submission" date="2017-01" db="EMBL/GenBank/DDBJ databases">
        <authorList>
            <person name="Varghese N."/>
            <person name="Submissions S."/>
        </authorList>
    </citation>
    <scope>NUCLEOTIDE SEQUENCE [LARGE SCALE GENOMIC DNA]</scope>
    <source>
        <strain evidence="11">DSM 23127</strain>
    </source>
</reference>
<sequence>MDNKKKKFKFMNTTFWSSFLILLAFAVWGGLAPETLASQADTIYGFIADTFGWFYLVFVFCLIIFNFYLAFSKYGSIRLGGDDTRPKYPFFTWIAMLFSAGFGVSIVFWGVAEPMTHFGTPPPFEPGVEAGTAEAARIAMWNAFFNNGIHQWASFTFVGLAISYFIYRQEERSLISDTLNPVIGDTGKKPLRRTIDSIAVIATVMGVATTLGLSVLQINSGLGATFGLPSGETTQILIVLAMFVFFMVSTFSGLDRGIKYLSNVNLGLALLLMIVVLFIGPTGFIFNTITTGIGDYLQNFLQASLRLGHYSESTWVQDWPVYYWAWTIAWAPFVGMFVARISKGRTVREFVLGVMVTPPFLGIIWIGIFGGTAIHSDLFNGTDIAGAVAQDEATALFSLFAQLPLGGILSILSICLLFTFLVTSADSATFVLGMMTTQGDRDPSVVIKAIWGTLIASLAIILILSAGLNGLQTASLIGALPFSIVLFVVAVSLLMTIRSDYRETRERKDIEKHRKIADHIDDENGNGNGNGDGKDNT</sequence>
<comment type="similarity">
    <text evidence="2">Belongs to the BCCT transporter (TC 2.A.15) family.</text>
</comment>
<dbReference type="PANTHER" id="PTHR30047">
    <property type="entry name" value="HIGH-AFFINITY CHOLINE TRANSPORT PROTEIN-RELATED"/>
    <property type="match status" value="1"/>
</dbReference>
<feature type="transmembrane region" description="Helical" evidence="9">
    <location>
        <begin position="408"/>
        <end position="433"/>
    </location>
</feature>